<dbReference type="AlphaFoldDB" id="A0A5B8MJS5"/>
<evidence type="ECO:0000256" key="6">
    <source>
        <dbReference type="ARBA" id="ARBA00023128"/>
    </source>
</evidence>
<dbReference type="OrthoDB" id="889336at2759"/>
<feature type="transmembrane region" description="Helical" evidence="9">
    <location>
        <begin position="221"/>
        <end position="243"/>
    </location>
</feature>
<evidence type="ECO:0000313" key="11">
    <source>
        <dbReference type="Proteomes" id="UP000316726"/>
    </source>
</evidence>
<feature type="coiled-coil region" evidence="8">
    <location>
        <begin position="135"/>
        <end position="202"/>
    </location>
</feature>
<proteinExistence type="predicted"/>
<gene>
    <name evidence="10" type="ORF">A3770_04p28520</name>
</gene>
<keyword evidence="11" id="KW-1185">Reference proteome</keyword>
<dbReference type="SUPFAM" id="SSF58113">
    <property type="entry name" value="Apolipoprotein A-I"/>
    <property type="match status" value="1"/>
</dbReference>
<keyword evidence="3 9" id="KW-0812">Transmembrane</keyword>
<dbReference type="GO" id="GO:0016020">
    <property type="term" value="C:membrane"/>
    <property type="evidence" value="ECO:0007669"/>
    <property type="project" value="UniProtKB-SubCell"/>
</dbReference>
<evidence type="ECO:0000256" key="8">
    <source>
        <dbReference type="SAM" id="Coils"/>
    </source>
</evidence>
<evidence type="ECO:0000256" key="9">
    <source>
        <dbReference type="SAM" id="Phobius"/>
    </source>
</evidence>
<name>A0A5B8MJS5_9CHLO</name>
<evidence type="ECO:0000256" key="2">
    <source>
        <dbReference type="ARBA" id="ARBA00004370"/>
    </source>
</evidence>
<keyword evidence="5 8" id="KW-0175">Coiled coil</keyword>
<dbReference type="EMBL" id="CP031037">
    <property type="protein sequence ID" value="QDZ20334.1"/>
    <property type="molecule type" value="Genomic_DNA"/>
</dbReference>
<evidence type="ECO:0008006" key="12">
    <source>
        <dbReference type="Google" id="ProtNLM"/>
    </source>
</evidence>
<protein>
    <recommendedName>
        <fullName evidence="12">DUF1640 domain-containing protein</fullName>
    </recommendedName>
</protein>
<evidence type="ECO:0000256" key="7">
    <source>
        <dbReference type="ARBA" id="ARBA00023136"/>
    </source>
</evidence>
<organism evidence="10 11">
    <name type="scientific">Chloropicon primus</name>
    <dbReference type="NCBI Taxonomy" id="1764295"/>
    <lineage>
        <taxon>Eukaryota</taxon>
        <taxon>Viridiplantae</taxon>
        <taxon>Chlorophyta</taxon>
        <taxon>Chloropicophyceae</taxon>
        <taxon>Chloropicales</taxon>
        <taxon>Chloropicaceae</taxon>
        <taxon>Chloropicon</taxon>
    </lineage>
</organism>
<dbReference type="PANTHER" id="PTHR14360">
    <property type="entry name" value="PROTEIN FMP32, MITOCHONDRIAL"/>
    <property type="match status" value="1"/>
</dbReference>
<evidence type="ECO:0000256" key="3">
    <source>
        <dbReference type="ARBA" id="ARBA00022692"/>
    </source>
</evidence>
<dbReference type="PANTHER" id="PTHR14360:SF1">
    <property type="entry name" value="PROTEIN FMP32, MITOCHONDRIAL"/>
    <property type="match status" value="1"/>
</dbReference>
<sequence length="244" mass="27302">MWRQVMSGEAGNLLRRQVRSLRLGSPLQSKFGVLSSLRFPGGLDSVSGCQSKVGYSSSSKEAVEEGLLIDTLEVMRGFERSGMKRAEADELTRHITKLILQTSNQFSAKFASQAYLEKLSGQLGDEMKGFKSEILKTQELQLDSLQKEIEGAKDELSKLRTEIRYELDKLISSQRLDLNLEKGRLRDELQAMSHNVQTIETQLHKDLNNIRTGIEANKNELIKYSIGLLVSAGAVTLGILRFLV</sequence>
<dbReference type="InterPro" id="IPR024461">
    <property type="entry name" value="CCDC90-like"/>
</dbReference>
<comment type="subcellular location">
    <subcellularLocation>
        <location evidence="2">Membrane</location>
    </subcellularLocation>
    <subcellularLocation>
        <location evidence="1">Mitochondrion</location>
    </subcellularLocation>
</comment>
<evidence type="ECO:0000256" key="5">
    <source>
        <dbReference type="ARBA" id="ARBA00023054"/>
    </source>
</evidence>
<keyword evidence="6" id="KW-0496">Mitochondrion</keyword>
<dbReference type="Gene3D" id="1.20.5.340">
    <property type="match status" value="1"/>
</dbReference>
<evidence type="ECO:0000256" key="4">
    <source>
        <dbReference type="ARBA" id="ARBA00022989"/>
    </source>
</evidence>
<keyword evidence="4 9" id="KW-1133">Transmembrane helix</keyword>
<accession>A0A5B8MJS5</accession>
<dbReference type="Proteomes" id="UP000316726">
    <property type="component" value="Chromosome 4"/>
</dbReference>
<dbReference type="Pfam" id="PF07798">
    <property type="entry name" value="CCDC90-like"/>
    <property type="match status" value="1"/>
</dbReference>
<reference evidence="10 11" key="1">
    <citation type="submission" date="2018-07" db="EMBL/GenBank/DDBJ databases">
        <title>The complete nuclear genome of the prasinophyte Chloropicon primus (CCMP1205).</title>
        <authorList>
            <person name="Pombert J.-F."/>
            <person name="Otis C."/>
            <person name="Turmel M."/>
            <person name="Lemieux C."/>
        </authorList>
    </citation>
    <scope>NUCLEOTIDE SEQUENCE [LARGE SCALE GENOMIC DNA]</scope>
    <source>
        <strain evidence="10 11">CCMP1205</strain>
    </source>
</reference>
<dbReference type="STRING" id="1764295.A0A5B8MJS5"/>
<evidence type="ECO:0000256" key="1">
    <source>
        <dbReference type="ARBA" id="ARBA00004173"/>
    </source>
</evidence>
<keyword evidence="7 9" id="KW-0472">Membrane</keyword>
<evidence type="ECO:0000313" key="10">
    <source>
        <dbReference type="EMBL" id="QDZ20334.1"/>
    </source>
</evidence>
<dbReference type="GO" id="GO:0005739">
    <property type="term" value="C:mitochondrion"/>
    <property type="evidence" value="ECO:0007669"/>
    <property type="project" value="UniProtKB-SubCell"/>
</dbReference>